<name>A0A553SS78_NIACI</name>
<protein>
    <submittedName>
        <fullName evidence="1">Uncharacterized protein</fullName>
    </submittedName>
</protein>
<dbReference type="RefSeq" id="WP_185763272.1">
    <property type="nucleotide sequence ID" value="NZ_RIBP01000001.1"/>
</dbReference>
<reference evidence="2" key="1">
    <citation type="submission" date="2018-10" db="EMBL/GenBank/DDBJ databases">
        <title>FDA dAtabase for Regulatory Grade micrObial Sequences (FDA-ARGOS): Supporting development and validation of Infectious Disease Dx tests.</title>
        <authorList>
            <person name="Minogue T."/>
            <person name="Wolcott M."/>
            <person name="Wasieloski L."/>
            <person name="Aguilar W."/>
            <person name="Moore D."/>
            <person name="Tallon L."/>
            <person name="Sadzewicz L."/>
            <person name="Sengamalay N."/>
            <person name="Ott S."/>
            <person name="Godinez A."/>
            <person name="Nagaraj S."/>
            <person name="Vavikolanu K."/>
            <person name="Vyas G."/>
            <person name="Nadendla S."/>
            <person name="George J."/>
            <person name="Sichtig H."/>
        </authorList>
    </citation>
    <scope>NUCLEOTIDE SEQUENCE [LARGE SCALE GENOMIC DNA]</scope>
    <source>
        <strain evidence="2">FDAARGOS_343</strain>
    </source>
</reference>
<accession>A0A553SS78</accession>
<comment type="caution">
    <text evidence="1">The sequence shown here is derived from an EMBL/GenBank/DDBJ whole genome shotgun (WGS) entry which is preliminary data.</text>
</comment>
<evidence type="ECO:0000313" key="2">
    <source>
        <dbReference type="Proteomes" id="UP000319837"/>
    </source>
</evidence>
<evidence type="ECO:0000313" key="1">
    <source>
        <dbReference type="EMBL" id="TRZ39849.1"/>
    </source>
</evidence>
<dbReference type="Proteomes" id="UP000319837">
    <property type="component" value="Unassembled WGS sequence"/>
</dbReference>
<organism evidence="1 2">
    <name type="scientific">Niallia circulans</name>
    <name type="common">Bacillus circulans</name>
    <dbReference type="NCBI Taxonomy" id="1397"/>
    <lineage>
        <taxon>Bacteria</taxon>
        <taxon>Bacillati</taxon>
        <taxon>Bacillota</taxon>
        <taxon>Bacilli</taxon>
        <taxon>Bacillales</taxon>
        <taxon>Bacillaceae</taxon>
        <taxon>Niallia</taxon>
    </lineage>
</organism>
<dbReference type="AlphaFoldDB" id="A0A553SS78"/>
<proteinExistence type="predicted"/>
<sequence>MRNSEFTSVDLIDDHCLLWDYNMKTADLFFRGETTNIKGVIADLYLKHQQLTEGLIPFEHYINLYKEANANGNIE</sequence>
<dbReference type="EMBL" id="RIBP01000001">
    <property type="protein sequence ID" value="TRZ39849.1"/>
    <property type="molecule type" value="Genomic_DNA"/>
</dbReference>
<gene>
    <name evidence="1" type="ORF">CEQ21_02570</name>
</gene>